<sequence>MALPSSPKSARNPLLLAYLAQLSQHPLRTKALTTGTLCFLQEVLGSHLAGVSARRPPKDAPLYSHVLARAKVDARAVKMALYGFLVSAPLSHVLVGQLQKAFAGRTGRAAKLGQVVASNVIVSPIQTFFYLASLSVIGGAKSWNEVQRTVKAGFLPVLKVMWVSSPLSIAFAQNFLSPELWVPFFNLVSFVLGTYFNTKMKRQIGKPTKKKDDDDGDDKDQ</sequence>
<name>A0ACC0UMU6_9AGAM</name>
<reference evidence="1" key="1">
    <citation type="submission" date="2021-03" db="EMBL/GenBank/DDBJ databases">
        <title>Evolutionary priming and transition to the ectomycorrhizal habit in an iconic lineage of mushroom-forming fungi: is preadaptation a requirement?</title>
        <authorList>
            <consortium name="DOE Joint Genome Institute"/>
            <person name="Looney B.P."/>
            <person name="Miyauchi S."/>
            <person name="Morin E."/>
            <person name="Drula E."/>
            <person name="Courty P.E."/>
            <person name="Chicoki N."/>
            <person name="Fauchery L."/>
            <person name="Kohler A."/>
            <person name="Kuo A."/>
            <person name="LaButti K."/>
            <person name="Pangilinan J."/>
            <person name="Lipzen A."/>
            <person name="Riley R."/>
            <person name="Andreopoulos W."/>
            <person name="He G."/>
            <person name="Johnson J."/>
            <person name="Barry K.W."/>
            <person name="Grigoriev I.V."/>
            <person name="Nagy L."/>
            <person name="Hibbett D."/>
            <person name="Henrissat B."/>
            <person name="Matheny P.B."/>
            <person name="Labbe J."/>
            <person name="Martin A.F."/>
        </authorList>
    </citation>
    <scope>NUCLEOTIDE SEQUENCE</scope>
    <source>
        <strain evidence="1">BPL698</strain>
    </source>
</reference>
<accession>A0ACC0UMU6</accession>
<proteinExistence type="predicted"/>
<dbReference type="EMBL" id="JAGFNK010000003">
    <property type="protein sequence ID" value="KAI9513035.1"/>
    <property type="molecule type" value="Genomic_DNA"/>
</dbReference>
<keyword evidence="2" id="KW-1185">Reference proteome</keyword>
<dbReference type="Proteomes" id="UP001207468">
    <property type="component" value="Unassembled WGS sequence"/>
</dbReference>
<evidence type="ECO:0000313" key="2">
    <source>
        <dbReference type="Proteomes" id="UP001207468"/>
    </source>
</evidence>
<protein>
    <submittedName>
        <fullName evidence="1">Uncharacterized protein</fullName>
    </submittedName>
</protein>
<gene>
    <name evidence="1" type="ORF">F5148DRAFT_972365</name>
</gene>
<comment type="caution">
    <text evidence="1">The sequence shown here is derived from an EMBL/GenBank/DDBJ whole genome shotgun (WGS) entry which is preliminary data.</text>
</comment>
<evidence type="ECO:0000313" key="1">
    <source>
        <dbReference type="EMBL" id="KAI9513035.1"/>
    </source>
</evidence>
<organism evidence="1 2">
    <name type="scientific">Russula earlei</name>
    <dbReference type="NCBI Taxonomy" id="71964"/>
    <lineage>
        <taxon>Eukaryota</taxon>
        <taxon>Fungi</taxon>
        <taxon>Dikarya</taxon>
        <taxon>Basidiomycota</taxon>
        <taxon>Agaricomycotina</taxon>
        <taxon>Agaricomycetes</taxon>
        <taxon>Russulales</taxon>
        <taxon>Russulaceae</taxon>
        <taxon>Russula</taxon>
    </lineage>
</organism>